<comment type="caution">
    <text evidence="4">The sequence shown here is derived from an EMBL/GenBank/DDBJ whole genome shotgun (WGS) entry which is preliminary data.</text>
</comment>
<dbReference type="GO" id="GO:0016746">
    <property type="term" value="F:acyltransferase activity"/>
    <property type="evidence" value="ECO:0007669"/>
    <property type="project" value="UniProtKB-KW"/>
</dbReference>
<dbReference type="Gene3D" id="3.30.559.10">
    <property type="entry name" value="Chloramphenicol acetyltransferase-like domain"/>
    <property type="match status" value="2"/>
</dbReference>
<keyword evidence="5" id="KW-1185">Reference proteome</keyword>
<dbReference type="EMBL" id="PKPP01006387">
    <property type="protein sequence ID" value="PWA56673.1"/>
    <property type="molecule type" value="Genomic_DNA"/>
</dbReference>
<dbReference type="OrthoDB" id="671439at2759"/>
<sequence length="439" mass="49329">MSMIGNKFVRRQLDTIVSKEIIKPSSPTPSHLKTYNLSLFDQISMDTYIPIVLFYPNTPTSSSHDLTLDLKKSLSQTLTKYYPFAGRLAKIAPTYVDCNDEGAEFVEATFDSTLTDFLQNSQHEDFHQCFPYNLVWSTSNRHQSDEVIIPLAVQVNHFECGGVAVAVSLSHKIADGSSFIQFLNDWGKITRHGEFPVDPKFLYLPNININFDGLTLQTSDDCVTRSFIFPNSKINDLKLKVQAMTAESGQPIINPTRVEVLSWLLYKSAIAAATTNNSGISIPTGINHAVNIRDKMMETLPRNSIGNRYMVLKMFTNNQSEMKPEAFISDFKQKKREFQDLKNIGAALELVSTSLNDLQEVQRIIDTAYFCTSICRYPLYDVDFGWGKPLKATIAGNMMTDSFILMDTPNQDGIEALVCIQNQDMAIIQTDPELLAFCG</sequence>
<dbReference type="InterPro" id="IPR023213">
    <property type="entry name" value="CAT-like_dom_sf"/>
</dbReference>
<keyword evidence="3 4" id="KW-0012">Acyltransferase</keyword>
<evidence type="ECO:0000313" key="5">
    <source>
        <dbReference type="Proteomes" id="UP000245207"/>
    </source>
</evidence>
<dbReference type="PANTHER" id="PTHR31623:SF80">
    <property type="entry name" value="DEACETYLVINDOLINE O-ACETYLTRANSFERASE"/>
    <property type="match status" value="1"/>
</dbReference>
<keyword evidence="2 4" id="KW-0808">Transferase</keyword>
<evidence type="ECO:0000256" key="1">
    <source>
        <dbReference type="ARBA" id="ARBA00009861"/>
    </source>
</evidence>
<evidence type="ECO:0000256" key="2">
    <source>
        <dbReference type="ARBA" id="ARBA00022679"/>
    </source>
</evidence>
<dbReference type="STRING" id="35608.A0A2U1M5X7"/>
<gene>
    <name evidence="4" type="ORF">CTI12_AA418730</name>
</gene>
<reference evidence="4 5" key="1">
    <citation type="journal article" date="2018" name="Mol. Plant">
        <title>The genome of Artemisia annua provides insight into the evolution of Asteraceae family and artemisinin biosynthesis.</title>
        <authorList>
            <person name="Shen Q."/>
            <person name="Zhang L."/>
            <person name="Liao Z."/>
            <person name="Wang S."/>
            <person name="Yan T."/>
            <person name="Shi P."/>
            <person name="Liu M."/>
            <person name="Fu X."/>
            <person name="Pan Q."/>
            <person name="Wang Y."/>
            <person name="Lv Z."/>
            <person name="Lu X."/>
            <person name="Zhang F."/>
            <person name="Jiang W."/>
            <person name="Ma Y."/>
            <person name="Chen M."/>
            <person name="Hao X."/>
            <person name="Li L."/>
            <person name="Tang Y."/>
            <person name="Lv G."/>
            <person name="Zhou Y."/>
            <person name="Sun X."/>
            <person name="Brodelius P.E."/>
            <person name="Rose J.K.C."/>
            <person name="Tang K."/>
        </authorList>
    </citation>
    <scope>NUCLEOTIDE SEQUENCE [LARGE SCALE GENOMIC DNA]</scope>
    <source>
        <strain evidence="5">cv. Huhao1</strain>
        <tissue evidence="4">Leaf</tissue>
    </source>
</reference>
<comment type="similarity">
    <text evidence="1">Belongs to the plant acyltransferase family.</text>
</comment>
<dbReference type="PANTHER" id="PTHR31623">
    <property type="entry name" value="F21J9.9"/>
    <property type="match status" value="1"/>
</dbReference>
<proteinExistence type="inferred from homology"/>
<protein>
    <submittedName>
        <fullName evidence="4">Acylsugar acyltransferase 3</fullName>
    </submittedName>
</protein>
<dbReference type="AlphaFoldDB" id="A0A2U1M5X7"/>
<dbReference type="Proteomes" id="UP000245207">
    <property type="component" value="Unassembled WGS sequence"/>
</dbReference>
<name>A0A2U1M5X7_ARTAN</name>
<evidence type="ECO:0000313" key="4">
    <source>
        <dbReference type="EMBL" id="PWA56673.1"/>
    </source>
</evidence>
<evidence type="ECO:0000256" key="3">
    <source>
        <dbReference type="ARBA" id="ARBA00023315"/>
    </source>
</evidence>
<organism evidence="4 5">
    <name type="scientific">Artemisia annua</name>
    <name type="common">Sweet wormwood</name>
    <dbReference type="NCBI Taxonomy" id="35608"/>
    <lineage>
        <taxon>Eukaryota</taxon>
        <taxon>Viridiplantae</taxon>
        <taxon>Streptophyta</taxon>
        <taxon>Embryophyta</taxon>
        <taxon>Tracheophyta</taxon>
        <taxon>Spermatophyta</taxon>
        <taxon>Magnoliopsida</taxon>
        <taxon>eudicotyledons</taxon>
        <taxon>Gunneridae</taxon>
        <taxon>Pentapetalae</taxon>
        <taxon>asterids</taxon>
        <taxon>campanulids</taxon>
        <taxon>Asterales</taxon>
        <taxon>Asteraceae</taxon>
        <taxon>Asteroideae</taxon>
        <taxon>Anthemideae</taxon>
        <taxon>Artemisiinae</taxon>
        <taxon>Artemisia</taxon>
    </lineage>
</organism>
<accession>A0A2U1M5X7</accession>
<dbReference type="Pfam" id="PF02458">
    <property type="entry name" value="Transferase"/>
    <property type="match status" value="1"/>
</dbReference>